<sequence length="367" mass="39387">MKIIAILINLILAIYEAKCGGIVSLLSNRQAPKHLTHALRQQRTEDNHISINGQIYSVDGPNVNVGVEGHDLSVNGTVYQNRATEKHLQIIQDRNIRNVIVSVPLAFFSTENIIDGQINAKCNGNLYIDQSSDGCSRIICVDDKKNGVENNFRQTSDIFLTSDVNIFESANGIIYNSMMGGTLHIHNSSLECANIECDASLNINHSPIERNAKLKCGGSLSIDESPMGNIRIESGGSLNINKSQMESSQIDVGGSIGIVESPMGSIGIDCGGSLRIEKSKMEIGNLDCGGSSTIVGSPAQSLKLNCGGSLNMKESPMKNVRIDCGGSATIKKSQMESGRINCGGNFSIDRTPTGSVRIDYGGRRINL</sequence>
<reference evidence="2" key="1">
    <citation type="journal article" date="2015" name="Phytopathology">
        <title>Eighteen new candidate effectors of the phytonematode Heterodera glycines produced specifically in the secretory esophageal gland cells during parasitism.</title>
        <authorList>
            <person name="Noon J.B."/>
            <person name="Hewezi T."/>
            <person name="Maier T.R."/>
            <person name="Simmons C."/>
            <person name="Wei J.-Z."/>
            <person name="Wu G."/>
            <person name="Llaca V."/>
            <person name="Deschamps S."/>
            <person name="Davis E.L."/>
            <person name="Mitchum M.G."/>
            <person name="Hussey R.S."/>
            <person name="Baum T.J."/>
        </authorList>
    </citation>
    <scope>NUCLEOTIDE SEQUENCE</scope>
</reference>
<gene>
    <name evidence="2" type="primary">GLAND7</name>
</gene>
<evidence type="ECO:0000256" key="1">
    <source>
        <dbReference type="SAM" id="SignalP"/>
    </source>
</evidence>
<name>A0A0E3JCP2_HETGL</name>
<protein>
    <submittedName>
        <fullName evidence="2">Esophageal gland-localized secretory protein 7</fullName>
    </submittedName>
</protein>
<accession>A0A0E3JCP2</accession>
<feature type="signal peptide" evidence="1">
    <location>
        <begin position="1"/>
        <end position="19"/>
    </location>
</feature>
<feature type="chain" id="PRO_5002410748" evidence="1">
    <location>
        <begin position="20"/>
        <end position="367"/>
    </location>
</feature>
<dbReference type="AlphaFoldDB" id="A0A0E3JCP2"/>
<dbReference type="EMBL" id="KJ825718">
    <property type="protein sequence ID" value="AJR19775.1"/>
    <property type="molecule type" value="mRNA"/>
</dbReference>
<proteinExistence type="evidence at transcript level"/>
<evidence type="ECO:0000313" key="2">
    <source>
        <dbReference type="EMBL" id="AJR19775.1"/>
    </source>
</evidence>
<organism evidence="2">
    <name type="scientific">Heterodera glycines</name>
    <name type="common">Soybean cyst nematode worm</name>
    <dbReference type="NCBI Taxonomy" id="51029"/>
    <lineage>
        <taxon>Eukaryota</taxon>
        <taxon>Metazoa</taxon>
        <taxon>Ecdysozoa</taxon>
        <taxon>Nematoda</taxon>
        <taxon>Chromadorea</taxon>
        <taxon>Rhabditida</taxon>
        <taxon>Tylenchina</taxon>
        <taxon>Tylenchomorpha</taxon>
        <taxon>Tylenchoidea</taxon>
        <taxon>Heteroderidae</taxon>
        <taxon>Heteroderinae</taxon>
        <taxon>Heterodera</taxon>
    </lineage>
</organism>
<keyword evidence="1" id="KW-0732">Signal</keyword>